<feature type="transmembrane region" description="Helical" evidence="8">
    <location>
        <begin position="42"/>
        <end position="64"/>
    </location>
</feature>
<feature type="transmembrane region" description="Helical" evidence="8">
    <location>
        <begin position="331"/>
        <end position="357"/>
    </location>
</feature>
<dbReference type="GO" id="GO:0005783">
    <property type="term" value="C:endoplasmic reticulum"/>
    <property type="evidence" value="ECO:0007669"/>
    <property type="project" value="TreeGrafter"/>
</dbReference>
<evidence type="ECO:0000256" key="1">
    <source>
        <dbReference type="ARBA" id="ARBA00004141"/>
    </source>
</evidence>
<dbReference type="OrthoDB" id="340608at2759"/>
<dbReference type="GO" id="GO:0045332">
    <property type="term" value="P:phospholipid translocation"/>
    <property type="evidence" value="ECO:0007669"/>
    <property type="project" value="UniProtKB-UniRule"/>
</dbReference>
<dbReference type="PANTHER" id="PTHR10926">
    <property type="entry name" value="CELL CYCLE CONTROL PROTEIN 50"/>
    <property type="match status" value="1"/>
</dbReference>
<comment type="caution">
    <text evidence="9">The sequence shown here is derived from an EMBL/GenBank/DDBJ whole genome shotgun (WGS) entry which is preliminary data.</text>
</comment>
<keyword evidence="5 6" id="KW-0472">Membrane</keyword>
<dbReference type="Proteomes" id="UP000644660">
    <property type="component" value="Unassembled WGS sequence"/>
</dbReference>
<sequence>MAPGFWKNLTGKGTTSRRPLNTSFRQQRLRAWQPTLSPQNTLPMLVVLITIFVPIGIGLLISAINVQDITIRYDTCQKIANQNAFSTIPKQYVSTHFKTQLGYQPKWMLIISNDATDEAPICRLNFQIPNILNSPIYIYYKLTNFYQNHRVYIESYDLDQLKGSAVNLSTLDKNCKPLNKDNTTGKIIYPCGLVANSLFNDTFESRLRGTSGTEDFILTNNNTAGSTDKRRYKMTEYSASDIVPPPNWAKRFPDGYNETNIPNLHTWQEFQVWMRNAALPTFYKKILQNESSALPNGDYSIDITLNYPVYSFNGTKTFVLTTNSVVGAKNIWLGIVYLIVAGICVLFSLIFLLNIIFQTKKLEDHQYLNNVPSESLIGLQEPRSFGVDTIHSTSGINNDQKNMRFPVREIL</sequence>
<reference evidence="9 10" key="1">
    <citation type="submission" date="2020-05" db="EMBL/GenBank/DDBJ databases">
        <authorList>
            <person name="Casaregola S."/>
            <person name="Devillers H."/>
            <person name="Grondin C."/>
        </authorList>
    </citation>
    <scope>NUCLEOTIDE SEQUENCE [LARGE SCALE GENOMIC DNA]</scope>
    <source>
        <strain evidence="9 10">CLIB 1767</strain>
    </source>
</reference>
<feature type="compositionally biased region" description="Polar residues" evidence="7">
    <location>
        <begin position="11"/>
        <end position="20"/>
    </location>
</feature>
<comment type="similarity">
    <text evidence="2 6">Belongs to the CDC50/LEM3 family.</text>
</comment>
<evidence type="ECO:0000256" key="8">
    <source>
        <dbReference type="SAM" id="Phobius"/>
    </source>
</evidence>
<dbReference type="GO" id="GO:0005794">
    <property type="term" value="C:Golgi apparatus"/>
    <property type="evidence" value="ECO:0007669"/>
    <property type="project" value="TreeGrafter"/>
</dbReference>
<evidence type="ECO:0000256" key="6">
    <source>
        <dbReference type="PIRNR" id="PIRNR015840"/>
    </source>
</evidence>
<protein>
    <submittedName>
        <fullName evidence="9">Similar to Saccharomyces cerevisiae YCR094W CDC50 Endosomal protein that interacts with phospholipid flippase Drs2p</fullName>
    </submittedName>
</protein>
<dbReference type="AlphaFoldDB" id="A0A8H2VH90"/>
<keyword evidence="10" id="KW-1185">Reference proteome</keyword>
<evidence type="ECO:0000256" key="5">
    <source>
        <dbReference type="ARBA" id="ARBA00023136"/>
    </source>
</evidence>
<dbReference type="RefSeq" id="XP_041407280.1">
    <property type="nucleotide sequence ID" value="XM_041551346.1"/>
</dbReference>
<evidence type="ECO:0000256" key="4">
    <source>
        <dbReference type="ARBA" id="ARBA00022989"/>
    </source>
</evidence>
<keyword evidence="3 8" id="KW-0812">Transmembrane</keyword>
<dbReference type="GO" id="GO:0005886">
    <property type="term" value="C:plasma membrane"/>
    <property type="evidence" value="ECO:0007669"/>
    <property type="project" value="TreeGrafter"/>
</dbReference>
<name>A0A8H2VH90_9SACH</name>
<dbReference type="InterPro" id="IPR005045">
    <property type="entry name" value="CDC50/LEM3_fam"/>
</dbReference>
<feature type="region of interest" description="Disordered" evidence="7">
    <location>
        <begin position="1"/>
        <end position="20"/>
    </location>
</feature>
<comment type="subcellular location">
    <subcellularLocation>
        <location evidence="1">Membrane</location>
        <topology evidence="1">Multi-pass membrane protein</topology>
    </subcellularLocation>
</comment>
<dbReference type="EMBL" id="CAEFZW010000006">
    <property type="protein sequence ID" value="CAB4255436.1"/>
    <property type="molecule type" value="Genomic_DNA"/>
</dbReference>
<evidence type="ECO:0000256" key="3">
    <source>
        <dbReference type="ARBA" id="ARBA00022692"/>
    </source>
</evidence>
<evidence type="ECO:0000313" key="9">
    <source>
        <dbReference type="EMBL" id="CAB4255436.1"/>
    </source>
</evidence>
<gene>
    <name evidence="9" type="ORF">KABA2_06S05346</name>
</gene>
<accession>A0A8H2VH90</accession>
<dbReference type="GeneID" id="64858479"/>
<proteinExistence type="inferred from homology"/>
<dbReference type="PIRSF" id="PIRSF015840">
    <property type="entry name" value="DUF284_TM_euk"/>
    <property type="match status" value="1"/>
</dbReference>
<dbReference type="Pfam" id="PF03381">
    <property type="entry name" value="CDC50"/>
    <property type="match status" value="1"/>
</dbReference>
<dbReference type="PANTHER" id="PTHR10926:SF0">
    <property type="entry name" value="CDC50, ISOFORM A"/>
    <property type="match status" value="1"/>
</dbReference>
<organism evidence="9 10">
    <name type="scientific">Maudiozyma barnettii</name>
    <dbReference type="NCBI Taxonomy" id="61262"/>
    <lineage>
        <taxon>Eukaryota</taxon>
        <taxon>Fungi</taxon>
        <taxon>Dikarya</taxon>
        <taxon>Ascomycota</taxon>
        <taxon>Saccharomycotina</taxon>
        <taxon>Saccharomycetes</taxon>
        <taxon>Saccharomycetales</taxon>
        <taxon>Saccharomycetaceae</taxon>
        <taxon>Maudiozyma</taxon>
    </lineage>
</organism>
<evidence type="ECO:0000256" key="2">
    <source>
        <dbReference type="ARBA" id="ARBA00009457"/>
    </source>
</evidence>
<evidence type="ECO:0000313" key="10">
    <source>
        <dbReference type="Proteomes" id="UP000644660"/>
    </source>
</evidence>
<keyword evidence="4 8" id="KW-1133">Transmembrane helix</keyword>
<evidence type="ECO:0000256" key="7">
    <source>
        <dbReference type="SAM" id="MobiDB-lite"/>
    </source>
</evidence>